<organism evidence="1 2">
    <name type="scientific">Brevibacterium metallidurans</name>
    <dbReference type="NCBI Taxonomy" id="1482676"/>
    <lineage>
        <taxon>Bacteria</taxon>
        <taxon>Bacillati</taxon>
        <taxon>Actinomycetota</taxon>
        <taxon>Actinomycetes</taxon>
        <taxon>Micrococcales</taxon>
        <taxon>Brevibacteriaceae</taxon>
        <taxon>Brevibacterium</taxon>
    </lineage>
</organism>
<comment type="caution">
    <text evidence="1">The sequence shown here is derived from an EMBL/GenBank/DDBJ whole genome shotgun (WGS) entry which is preliminary data.</text>
</comment>
<keyword evidence="2" id="KW-1185">Reference proteome</keyword>
<evidence type="ECO:0000313" key="1">
    <source>
        <dbReference type="EMBL" id="GAA0036913.1"/>
    </source>
</evidence>
<proteinExistence type="predicted"/>
<protein>
    <submittedName>
        <fullName evidence="1">Uncharacterized protein</fullName>
    </submittedName>
</protein>
<gene>
    <name evidence="1" type="ORF">NCCP602_28740</name>
</gene>
<dbReference type="EMBL" id="BAAAAF010000014">
    <property type="protein sequence ID" value="GAA0036913.1"/>
    <property type="molecule type" value="Genomic_DNA"/>
</dbReference>
<reference evidence="1 2" key="1">
    <citation type="submission" date="2024-01" db="EMBL/GenBank/DDBJ databases">
        <title>Characterization of antibiotic resistant novel bacterial strains and their environmental applications.</title>
        <authorList>
            <person name="Manzoor S."/>
            <person name="Abbas S."/>
            <person name="Arshad M."/>
            <person name="Ahmed I."/>
        </authorList>
    </citation>
    <scope>NUCLEOTIDE SEQUENCE [LARGE SCALE GENOMIC DNA]</scope>
    <source>
        <strain evidence="1 2">NCCP-602</strain>
    </source>
</reference>
<sequence length="61" mass="6334">MKAVNTANAFNASATLMGLLPLMGVRGVGEGFDHGVYMLMRAARAHLGHVSFIAGAMSASR</sequence>
<dbReference type="Proteomes" id="UP001498238">
    <property type="component" value="Unassembled WGS sequence"/>
</dbReference>
<name>A0ABP3CAJ9_9MICO</name>
<evidence type="ECO:0000313" key="2">
    <source>
        <dbReference type="Proteomes" id="UP001498238"/>
    </source>
</evidence>
<accession>A0ABP3CAJ9</accession>